<organism evidence="2 3">
    <name type="scientific">Bugula neritina</name>
    <name type="common">Brown bryozoan</name>
    <name type="synonym">Sertularia neritina</name>
    <dbReference type="NCBI Taxonomy" id="10212"/>
    <lineage>
        <taxon>Eukaryota</taxon>
        <taxon>Metazoa</taxon>
        <taxon>Spiralia</taxon>
        <taxon>Lophotrochozoa</taxon>
        <taxon>Bryozoa</taxon>
        <taxon>Gymnolaemata</taxon>
        <taxon>Cheilostomatida</taxon>
        <taxon>Flustrina</taxon>
        <taxon>Buguloidea</taxon>
        <taxon>Bugulidae</taxon>
        <taxon>Bugula</taxon>
    </lineage>
</organism>
<dbReference type="EMBL" id="VXIV02002659">
    <property type="protein sequence ID" value="KAF6023842.1"/>
    <property type="molecule type" value="Genomic_DNA"/>
</dbReference>
<keyword evidence="1" id="KW-0472">Membrane</keyword>
<keyword evidence="1" id="KW-0812">Transmembrane</keyword>
<proteinExistence type="predicted"/>
<accession>A0A7J7JC50</accession>
<evidence type="ECO:0000313" key="2">
    <source>
        <dbReference type="EMBL" id="KAF6023842.1"/>
    </source>
</evidence>
<feature type="transmembrane region" description="Helical" evidence="1">
    <location>
        <begin position="187"/>
        <end position="209"/>
    </location>
</feature>
<gene>
    <name evidence="2" type="ORF">EB796_017847</name>
</gene>
<dbReference type="Proteomes" id="UP000593567">
    <property type="component" value="Unassembled WGS sequence"/>
</dbReference>
<reference evidence="2" key="1">
    <citation type="submission" date="2020-06" db="EMBL/GenBank/DDBJ databases">
        <title>Draft genome of Bugula neritina, a colonial animal packing powerful symbionts and potential medicines.</title>
        <authorList>
            <person name="Rayko M."/>
        </authorList>
    </citation>
    <scope>NUCLEOTIDE SEQUENCE [LARGE SCALE GENOMIC DNA]</scope>
    <source>
        <strain evidence="2">Kwan_BN1</strain>
    </source>
</reference>
<name>A0A7J7JC50_BUGNE</name>
<keyword evidence="1" id="KW-1133">Transmembrane helix</keyword>
<comment type="caution">
    <text evidence="2">The sequence shown here is derived from an EMBL/GenBank/DDBJ whole genome shotgun (WGS) entry which is preliminary data.</text>
</comment>
<sequence length="265" mass="29766">MEICSRIIGIMLSYCINKVLPPLRQLVIVFGSHSFIDSTITMSEHNMCHLSMEGSLLALVLVFQLPTCSYSLPTPTVSSSESETSGSTICNVTHRPFPSVYECTGQMSTYTNGMCNTQIQKGPGCFYEKDFEQYYSCAKVCNGADVGDETCTSKCCQYVKIACNPIIPPTTIPSYILRAREISRVSLGLVLGLPLCSLTVFLFIALIYLELRRRKRSCWYCKGNLDCKLCKFLDKKCCISRYRIVNARTFEMENLNEGREVAEND</sequence>
<keyword evidence="3" id="KW-1185">Reference proteome</keyword>
<dbReference type="AlphaFoldDB" id="A0A7J7JC50"/>
<evidence type="ECO:0000313" key="3">
    <source>
        <dbReference type="Proteomes" id="UP000593567"/>
    </source>
</evidence>
<evidence type="ECO:0000256" key="1">
    <source>
        <dbReference type="SAM" id="Phobius"/>
    </source>
</evidence>
<protein>
    <submittedName>
        <fullName evidence="2">Uncharacterized protein</fullName>
    </submittedName>
</protein>